<gene>
    <name evidence="3" type="ORF">UFOPK1835_01297</name>
</gene>
<dbReference type="SUPFAM" id="SSF56112">
    <property type="entry name" value="Protein kinase-like (PK-like)"/>
    <property type="match status" value="1"/>
</dbReference>
<dbReference type="Gene3D" id="1.10.510.10">
    <property type="entry name" value="Transferase(Phosphotransferase) domain 1"/>
    <property type="match status" value="1"/>
</dbReference>
<organism evidence="3">
    <name type="scientific">freshwater metagenome</name>
    <dbReference type="NCBI Taxonomy" id="449393"/>
    <lineage>
        <taxon>unclassified sequences</taxon>
        <taxon>metagenomes</taxon>
        <taxon>ecological metagenomes</taxon>
    </lineage>
</organism>
<proteinExistence type="predicted"/>
<evidence type="ECO:0000259" key="2">
    <source>
        <dbReference type="PROSITE" id="PS50011"/>
    </source>
</evidence>
<feature type="region of interest" description="Disordered" evidence="1">
    <location>
        <begin position="257"/>
        <end position="279"/>
    </location>
</feature>
<protein>
    <submittedName>
        <fullName evidence="3">Unannotated protein</fullName>
    </submittedName>
</protein>
<evidence type="ECO:0000313" key="3">
    <source>
        <dbReference type="EMBL" id="CAB4614360.1"/>
    </source>
</evidence>
<sequence length="407" mass="43756">MRVESDASGAIRMVRSGTGPAESAVRSEAAILNRVRGPGVVAIVASTEIADGFEFSTSWIGYRSLSTLRRPLSVNRAAGFCLAIGSTLQRIHAVGVVHNRLDPTRVLLDEKGRPTICGFRSASIDSRLQGCDVAALIGLTLWMLDSPDVTSSTRRGTRSDHRLQRRRLLAYLHSLAERRDDEMPTLEEILVTVRRMVPGATLGLGPEADEVTTPQQTVAVRPSSEPVRTQRSRWAPIAALGMAIVVGSTALGIRISHDSPQRATEQSSSSTTEEVDVDRSRAMAAVSDPSAETGVILDAESGIPPEAPIVSIGASRYRIGRSGDTAVVLAPDCDRQTSIYLFRPESGVLFVFDSLATSEVDTAPTSRFPLNDVSSIEADVDPFTGCNALAITFADGHREHFTRPRTP</sequence>
<dbReference type="GO" id="GO:0004672">
    <property type="term" value="F:protein kinase activity"/>
    <property type="evidence" value="ECO:0007669"/>
    <property type="project" value="InterPro"/>
</dbReference>
<dbReference type="PROSITE" id="PS50011">
    <property type="entry name" value="PROTEIN_KINASE_DOM"/>
    <property type="match status" value="1"/>
</dbReference>
<name>A0A6J6HMG9_9ZZZZ</name>
<evidence type="ECO:0000256" key="1">
    <source>
        <dbReference type="SAM" id="MobiDB-lite"/>
    </source>
</evidence>
<dbReference type="EMBL" id="CAEZUP010000055">
    <property type="protein sequence ID" value="CAB4614360.1"/>
    <property type="molecule type" value="Genomic_DNA"/>
</dbReference>
<reference evidence="3" key="1">
    <citation type="submission" date="2020-05" db="EMBL/GenBank/DDBJ databases">
        <authorList>
            <person name="Chiriac C."/>
            <person name="Salcher M."/>
            <person name="Ghai R."/>
            <person name="Kavagutti S V."/>
        </authorList>
    </citation>
    <scope>NUCLEOTIDE SEQUENCE</scope>
</reference>
<feature type="domain" description="Protein kinase" evidence="2">
    <location>
        <begin position="1"/>
        <end position="384"/>
    </location>
</feature>
<dbReference type="AlphaFoldDB" id="A0A6J6HMG9"/>
<dbReference type="InterPro" id="IPR000719">
    <property type="entry name" value="Prot_kinase_dom"/>
</dbReference>
<dbReference type="InterPro" id="IPR011009">
    <property type="entry name" value="Kinase-like_dom_sf"/>
</dbReference>
<dbReference type="GO" id="GO:0005524">
    <property type="term" value="F:ATP binding"/>
    <property type="evidence" value="ECO:0007669"/>
    <property type="project" value="InterPro"/>
</dbReference>
<accession>A0A6J6HMG9</accession>
<feature type="region of interest" description="Disordered" evidence="1">
    <location>
        <begin position="204"/>
        <end position="227"/>
    </location>
</feature>